<dbReference type="PRINTS" id="PR00338">
    <property type="entry name" value="NUSGTNSCPFCT"/>
</dbReference>
<dbReference type="InterPro" id="IPR015869">
    <property type="entry name" value="Transcrpt_antiterm_NusG_bac_CS"/>
</dbReference>
<evidence type="ECO:0000313" key="10">
    <source>
        <dbReference type="EMBL" id="ACZ42730.1"/>
    </source>
</evidence>
<evidence type="ECO:0000313" key="11">
    <source>
        <dbReference type="Proteomes" id="UP000000323"/>
    </source>
</evidence>
<reference evidence="11" key="1">
    <citation type="journal article" date="2010" name="Stand. Genomic Sci.">
        <title>Complete genome sequence of 'Thermobaculum terrenum' type strain (YNP1).</title>
        <authorList>
            <person name="Kiss H."/>
            <person name="Cleland D."/>
            <person name="Lapidus A."/>
            <person name="Lucas S."/>
            <person name="Glavina Del Rio T."/>
            <person name="Nolan M."/>
            <person name="Tice H."/>
            <person name="Han C."/>
            <person name="Goodwin L."/>
            <person name="Pitluck S."/>
            <person name="Liolios K."/>
            <person name="Ivanova N."/>
            <person name="Mavromatis K."/>
            <person name="Ovchinnikova G."/>
            <person name="Pati A."/>
            <person name="Chen A."/>
            <person name="Palaniappan K."/>
            <person name="Land M."/>
            <person name="Hauser L."/>
            <person name="Chang Y."/>
            <person name="Jeffries C."/>
            <person name="Lu M."/>
            <person name="Brettin T."/>
            <person name="Detter J."/>
            <person name="Goker M."/>
            <person name="Tindall B."/>
            <person name="Beck B."/>
            <person name="McDermott T."/>
            <person name="Woyke T."/>
            <person name="Bristow J."/>
            <person name="Eisen J."/>
            <person name="Markowitz V."/>
            <person name="Hugenholtz P."/>
            <person name="Kyrpides N."/>
            <person name="Klenk H."/>
            <person name="Cheng J."/>
        </authorList>
    </citation>
    <scope>NUCLEOTIDE SEQUENCE [LARGE SCALE GENOMIC DNA]</scope>
    <source>
        <strain evidence="11">ATCC BAA-798 / YNP1</strain>
    </source>
</reference>
<dbReference type="HAMAP" id="MF_00948">
    <property type="entry name" value="NusG"/>
    <property type="match status" value="1"/>
</dbReference>
<feature type="domain" description="NusG-like N-terminal" evidence="8">
    <location>
        <begin position="27"/>
        <end position="135"/>
    </location>
</feature>
<dbReference type="GO" id="GO:0031564">
    <property type="term" value="P:transcription antitermination"/>
    <property type="evidence" value="ECO:0007669"/>
    <property type="project" value="UniProtKB-UniRule"/>
</dbReference>
<gene>
    <name evidence="5" type="primary">nusG</name>
    <name evidence="10" type="ordered locus">Tter_1824</name>
</gene>
<dbReference type="InterPro" id="IPR008991">
    <property type="entry name" value="Translation_prot_SH3-like_sf"/>
</dbReference>
<evidence type="ECO:0000259" key="8">
    <source>
        <dbReference type="SMART" id="SM00738"/>
    </source>
</evidence>
<evidence type="ECO:0000256" key="6">
    <source>
        <dbReference type="NCBIfam" id="TIGR00922"/>
    </source>
</evidence>
<dbReference type="FunFam" id="2.30.30.30:FF:000002">
    <property type="entry name" value="Transcription termination/antitermination factor NusG"/>
    <property type="match status" value="1"/>
</dbReference>
<evidence type="ECO:0000256" key="1">
    <source>
        <dbReference type="ARBA" id="ARBA00022472"/>
    </source>
</evidence>
<keyword evidence="4 5" id="KW-0804">Transcription</keyword>
<dbReference type="InterPro" id="IPR047050">
    <property type="entry name" value="NGN"/>
</dbReference>
<dbReference type="PROSITE" id="PS01014">
    <property type="entry name" value="NUSG"/>
    <property type="match status" value="1"/>
</dbReference>
<keyword evidence="2 5" id="KW-0889">Transcription antitermination</keyword>
<dbReference type="InterPro" id="IPR001062">
    <property type="entry name" value="Transcrpt_antiterm_NusG"/>
</dbReference>
<dbReference type="Gene3D" id="3.30.70.940">
    <property type="entry name" value="NusG, N-terminal domain"/>
    <property type="match status" value="1"/>
</dbReference>
<dbReference type="EMBL" id="CP001825">
    <property type="protein sequence ID" value="ACZ42730.1"/>
    <property type="molecule type" value="Genomic_DNA"/>
</dbReference>
<dbReference type="InterPro" id="IPR043425">
    <property type="entry name" value="NusG-like"/>
</dbReference>
<dbReference type="AlphaFoldDB" id="D1CD65"/>
<evidence type="ECO:0000259" key="9">
    <source>
        <dbReference type="SMART" id="SM00739"/>
    </source>
</evidence>
<dbReference type="CDD" id="cd06091">
    <property type="entry name" value="KOW_NusG"/>
    <property type="match status" value="1"/>
</dbReference>
<dbReference type="PANTHER" id="PTHR30265">
    <property type="entry name" value="RHO-INTERACTING TRANSCRIPTION TERMINATION FACTOR NUSG"/>
    <property type="match status" value="1"/>
</dbReference>
<dbReference type="SUPFAM" id="SSF50104">
    <property type="entry name" value="Translation proteins SH3-like domain"/>
    <property type="match status" value="1"/>
</dbReference>
<dbReference type="STRING" id="525904.Tter_1824"/>
<keyword evidence="3 5" id="KW-0805">Transcription regulation</keyword>
<dbReference type="CDD" id="cd09891">
    <property type="entry name" value="NGN_Bact_1"/>
    <property type="match status" value="1"/>
</dbReference>
<protein>
    <recommendedName>
        <fullName evidence="5 6">Transcription termination/antitermination protein NusG</fullName>
    </recommendedName>
</protein>
<dbReference type="eggNOG" id="COG0250">
    <property type="taxonomic scope" value="Bacteria"/>
</dbReference>
<dbReference type="GO" id="GO:0006354">
    <property type="term" value="P:DNA-templated transcription elongation"/>
    <property type="evidence" value="ECO:0007669"/>
    <property type="project" value="UniProtKB-UniRule"/>
</dbReference>
<dbReference type="InterPro" id="IPR036735">
    <property type="entry name" value="NGN_dom_sf"/>
</dbReference>
<dbReference type="SMART" id="SM00739">
    <property type="entry name" value="KOW"/>
    <property type="match status" value="1"/>
</dbReference>
<dbReference type="Gene3D" id="2.30.30.30">
    <property type="match status" value="1"/>
</dbReference>
<evidence type="ECO:0000256" key="5">
    <source>
        <dbReference type="HAMAP-Rule" id="MF_00948"/>
    </source>
</evidence>
<dbReference type="Proteomes" id="UP000000323">
    <property type="component" value="Chromosome 1"/>
</dbReference>
<keyword evidence="11" id="KW-1185">Reference proteome</keyword>
<organism evidence="10 11">
    <name type="scientific">Thermobaculum terrenum (strain ATCC BAA-798 / CCMEE 7001 / YNP1)</name>
    <dbReference type="NCBI Taxonomy" id="525904"/>
    <lineage>
        <taxon>Bacteria</taxon>
        <taxon>Bacillati</taxon>
        <taxon>Chloroflexota</taxon>
        <taxon>Chloroflexia</taxon>
        <taxon>Candidatus Thermobaculales</taxon>
        <taxon>Candidatus Thermobaculaceae</taxon>
        <taxon>Thermobaculum</taxon>
    </lineage>
</organism>
<dbReference type="GO" id="GO:0032784">
    <property type="term" value="P:regulation of DNA-templated transcription elongation"/>
    <property type="evidence" value="ECO:0007669"/>
    <property type="project" value="InterPro"/>
</dbReference>
<proteinExistence type="inferred from homology"/>
<dbReference type="InterPro" id="IPR014722">
    <property type="entry name" value="Rib_uL2_dom2"/>
</dbReference>
<dbReference type="InterPro" id="IPR006645">
    <property type="entry name" value="NGN-like_dom"/>
</dbReference>
<dbReference type="NCBIfam" id="TIGR00922">
    <property type="entry name" value="nusG"/>
    <property type="match status" value="1"/>
</dbReference>
<dbReference type="FunFam" id="3.30.70.940:FF:000002">
    <property type="entry name" value="Transcription termination/antitermination protein NusG"/>
    <property type="match status" value="1"/>
</dbReference>
<dbReference type="InterPro" id="IPR005824">
    <property type="entry name" value="KOW"/>
</dbReference>
<comment type="similarity">
    <text evidence="5 7">Belongs to the NusG family.</text>
</comment>
<dbReference type="RefSeq" id="WP_012875762.1">
    <property type="nucleotide sequence ID" value="NC_013525.1"/>
</dbReference>
<accession>D1CD65</accession>
<evidence type="ECO:0000256" key="3">
    <source>
        <dbReference type="ARBA" id="ARBA00023015"/>
    </source>
</evidence>
<dbReference type="SMART" id="SM00738">
    <property type="entry name" value="NGN"/>
    <property type="match status" value="1"/>
</dbReference>
<dbReference type="Pfam" id="PF00467">
    <property type="entry name" value="KOW"/>
    <property type="match status" value="1"/>
</dbReference>
<feature type="domain" description="KOW" evidence="9">
    <location>
        <begin position="145"/>
        <end position="172"/>
    </location>
</feature>
<evidence type="ECO:0000256" key="4">
    <source>
        <dbReference type="ARBA" id="ARBA00023163"/>
    </source>
</evidence>
<dbReference type="SUPFAM" id="SSF82679">
    <property type="entry name" value="N-utilization substance G protein NusG, N-terminal domain"/>
    <property type="match status" value="1"/>
</dbReference>
<name>D1CD65_THET1</name>
<sequence>MSNDSVLENQQSQPVEAEAIAQEEEDGFQWYVIHTYSGYEDKVKRDLQHRVETMGMSDRIRDIIVPTVEEIEIREGKRHKVQKKVFPGYVLVRMRMDDAAWNVVRYTPGVTGFVGSGTKPTPLDEKEVEKILQRMSEEPPKVKMSLRLGEAVRIVDGPFTDFEGTVDEINEEKGKVKVLISIFGRPTPVELDFLQVEKIVP</sequence>
<evidence type="ECO:0000256" key="7">
    <source>
        <dbReference type="RuleBase" id="RU000538"/>
    </source>
</evidence>
<dbReference type="HOGENOM" id="CLU_067287_1_1_0"/>
<dbReference type="Pfam" id="PF02357">
    <property type="entry name" value="NusG"/>
    <property type="match status" value="1"/>
</dbReference>
<dbReference type="KEGG" id="ttr:Tter_1824"/>
<dbReference type="GO" id="GO:0005829">
    <property type="term" value="C:cytosol"/>
    <property type="evidence" value="ECO:0007669"/>
    <property type="project" value="UniProtKB-ARBA"/>
</dbReference>
<keyword evidence="1 5" id="KW-0806">Transcription termination</keyword>
<comment type="function">
    <text evidence="5 7">Participates in transcription elongation, termination and antitermination.</text>
</comment>
<dbReference type="PANTHER" id="PTHR30265:SF2">
    <property type="entry name" value="TRANSCRIPTION TERMINATION_ANTITERMINATION PROTEIN NUSG"/>
    <property type="match status" value="1"/>
</dbReference>
<dbReference type="GO" id="GO:0006353">
    <property type="term" value="P:DNA-templated transcription termination"/>
    <property type="evidence" value="ECO:0007669"/>
    <property type="project" value="UniProtKB-UniRule"/>
</dbReference>
<evidence type="ECO:0000256" key="2">
    <source>
        <dbReference type="ARBA" id="ARBA00022814"/>
    </source>
</evidence>